<protein>
    <submittedName>
        <fullName evidence="1">Uncharacterized protein</fullName>
    </submittedName>
</protein>
<accession>A0A560HPD5</accession>
<comment type="caution">
    <text evidence="1">The sequence shown here is derived from an EMBL/GenBank/DDBJ whole genome shotgun (WGS) entry which is preliminary data.</text>
</comment>
<evidence type="ECO:0000313" key="1">
    <source>
        <dbReference type="EMBL" id="TWB46970.1"/>
    </source>
</evidence>
<evidence type="ECO:0000313" key="2">
    <source>
        <dbReference type="Proteomes" id="UP000318050"/>
    </source>
</evidence>
<organism evidence="1 2">
    <name type="scientific">Nitrospirillum amazonense</name>
    <dbReference type="NCBI Taxonomy" id="28077"/>
    <lineage>
        <taxon>Bacteria</taxon>
        <taxon>Pseudomonadati</taxon>
        <taxon>Pseudomonadota</taxon>
        <taxon>Alphaproteobacteria</taxon>
        <taxon>Rhodospirillales</taxon>
        <taxon>Azospirillaceae</taxon>
        <taxon>Nitrospirillum</taxon>
    </lineage>
</organism>
<dbReference type="AlphaFoldDB" id="A0A560HPD5"/>
<proteinExistence type="predicted"/>
<dbReference type="EMBL" id="VITT01000040">
    <property type="protein sequence ID" value="TWB46970.1"/>
    <property type="molecule type" value="Genomic_DNA"/>
</dbReference>
<name>A0A560HPD5_9PROT</name>
<sequence length="123" mass="13891">MRKATGPDQGDQTLRCYQLGLNARAAHQLTIHAHRPGEGRPLDHVQPDLAGLIPNQNVFHTRCALEYLGRHRQAHEVEREPVALLYRLDSNGEHGWIVISLPEWGQFRMPWGRCTGENKAPTG</sequence>
<reference evidence="1 2" key="1">
    <citation type="submission" date="2019-06" db="EMBL/GenBank/DDBJ databases">
        <title>Genomic Encyclopedia of Type Strains, Phase IV (KMG-V): Genome sequencing to study the core and pangenomes of soil and plant-associated prokaryotes.</title>
        <authorList>
            <person name="Whitman W."/>
        </authorList>
    </citation>
    <scope>NUCLEOTIDE SEQUENCE [LARGE SCALE GENOMIC DNA]</scope>
    <source>
        <strain evidence="1 2">BR 11140</strain>
    </source>
</reference>
<gene>
    <name evidence="1" type="ORF">FBZ92_14028</name>
</gene>
<dbReference type="Proteomes" id="UP000318050">
    <property type="component" value="Unassembled WGS sequence"/>
</dbReference>